<comment type="caution">
    <text evidence="1">The sequence shown here is derived from an EMBL/GenBank/DDBJ whole genome shotgun (WGS) entry which is preliminary data.</text>
</comment>
<accession>A0ABS9QCE4</accession>
<protein>
    <submittedName>
        <fullName evidence="1">Uncharacterized protein</fullName>
    </submittedName>
</protein>
<dbReference type="RefSeq" id="WP_239363657.1">
    <property type="nucleotide sequence ID" value="NZ_JAKREW010000005.1"/>
</dbReference>
<reference evidence="1 2" key="1">
    <citation type="submission" date="2022-02" db="EMBL/GenBank/DDBJ databases">
        <title>Draft genome sequence of Mezorhizobium retamae strain IRAMC:0171 isolated from Retama raetam nodules.</title>
        <authorList>
            <person name="Bengaied R."/>
            <person name="Sbissi I."/>
            <person name="Huber K."/>
            <person name="Ghodbane F."/>
            <person name="Nouioui I."/>
            <person name="Tarhouni M."/>
            <person name="Gtari M."/>
        </authorList>
    </citation>
    <scope>NUCLEOTIDE SEQUENCE [LARGE SCALE GENOMIC DNA]</scope>
    <source>
        <strain evidence="1 2">IRAMC:0171</strain>
    </source>
</reference>
<evidence type="ECO:0000313" key="2">
    <source>
        <dbReference type="Proteomes" id="UP001201701"/>
    </source>
</evidence>
<proteinExistence type="predicted"/>
<sequence length="81" mass="8525">MNKMTSIGSVPPPTRAANEFLAYETECRSALKPLLTSLLDMAETAGWNRRTAASTLMFLAAQHVSAASGKSANNGEAASTH</sequence>
<gene>
    <name evidence="1" type="ORF">L4923_08655</name>
</gene>
<evidence type="ECO:0000313" key="1">
    <source>
        <dbReference type="EMBL" id="MCG7505091.1"/>
    </source>
</evidence>
<organism evidence="1 2">
    <name type="scientific">Mesorhizobium retamae</name>
    <dbReference type="NCBI Taxonomy" id="2912854"/>
    <lineage>
        <taxon>Bacteria</taxon>
        <taxon>Pseudomonadati</taxon>
        <taxon>Pseudomonadota</taxon>
        <taxon>Alphaproteobacteria</taxon>
        <taxon>Hyphomicrobiales</taxon>
        <taxon>Phyllobacteriaceae</taxon>
        <taxon>Mesorhizobium</taxon>
    </lineage>
</organism>
<dbReference type="EMBL" id="JAKREW010000005">
    <property type="protein sequence ID" value="MCG7505091.1"/>
    <property type="molecule type" value="Genomic_DNA"/>
</dbReference>
<dbReference type="Proteomes" id="UP001201701">
    <property type="component" value="Unassembled WGS sequence"/>
</dbReference>
<keyword evidence="2" id="KW-1185">Reference proteome</keyword>
<name>A0ABS9QCE4_9HYPH</name>